<feature type="region of interest" description="Disordered" evidence="1">
    <location>
        <begin position="261"/>
        <end position="312"/>
    </location>
</feature>
<feature type="region of interest" description="Disordered" evidence="1">
    <location>
        <begin position="1"/>
        <end position="28"/>
    </location>
</feature>
<dbReference type="AlphaFoldDB" id="A0A8E2JJW9"/>
<evidence type="ECO:0000256" key="1">
    <source>
        <dbReference type="SAM" id="MobiDB-lite"/>
    </source>
</evidence>
<feature type="compositionally biased region" description="Polar residues" evidence="1">
    <location>
        <begin position="93"/>
        <end position="129"/>
    </location>
</feature>
<gene>
    <name evidence="2" type="ORF">K432DRAFT_40045</name>
</gene>
<name>A0A8E2JJW9_9PEZI</name>
<feature type="region of interest" description="Disordered" evidence="1">
    <location>
        <begin position="213"/>
        <end position="234"/>
    </location>
</feature>
<evidence type="ECO:0000313" key="2">
    <source>
        <dbReference type="EMBL" id="OCK85400.1"/>
    </source>
</evidence>
<keyword evidence="3" id="KW-1185">Reference proteome</keyword>
<accession>A0A8E2JJW9</accession>
<reference evidence="2 3" key="1">
    <citation type="journal article" date="2016" name="Nat. Commun.">
        <title>Ectomycorrhizal ecology is imprinted in the genome of the dominant symbiotic fungus Cenococcum geophilum.</title>
        <authorList>
            <consortium name="DOE Joint Genome Institute"/>
            <person name="Peter M."/>
            <person name="Kohler A."/>
            <person name="Ohm R.A."/>
            <person name="Kuo A."/>
            <person name="Krutzmann J."/>
            <person name="Morin E."/>
            <person name="Arend M."/>
            <person name="Barry K.W."/>
            <person name="Binder M."/>
            <person name="Choi C."/>
            <person name="Clum A."/>
            <person name="Copeland A."/>
            <person name="Grisel N."/>
            <person name="Haridas S."/>
            <person name="Kipfer T."/>
            <person name="LaButti K."/>
            <person name="Lindquist E."/>
            <person name="Lipzen A."/>
            <person name="Maire R."/>
            <person name="Meier B."/>
            <person name="Mihaltcheva S."/>
            <person name="Molinier V."/>
            <person name="Murat C."/>
            <person name="Poggeler S."/>
            <person name="Quandt C.A."/>
            <person name="Sperisen C."/>
            <person name="Tritt A."/>
            <person name="Tisserant E."/>
            <person name="Crous P.W."/>
            <person name="Henrissat B."/>
            <person name="Nehls U."/>
            <person name="Egli S."/>
            <person name="Spatafora J.W."/>
            <person name="Grigoriev I.V."/>
            <person name="Martin F.M."/>
        </authorList>
    </citation>
    <scope>NUCLEOTIDE SEQUENCE [LARGE SCALE GENOMIC DNA]</scope>
    <source>
        <strain evidence="2 3">CBS 459.81</strain>
    </source>
</reference>
<dbReference type="Proteomes" id="UP000250266">
    <property type="component" value="Unassembled WGS sequence"/>
</dbReference>
<protein>
    <submittedName>
        <fullName evidence="2">Uncharacterized protein</fullName>
    </submittedName>
</protein>
<feature type="compositionally biased region" description="Polar residues" evidence="1">
    <location>
        <begin position="291"/>
        <end position="304"/>
    </location>
</feature>
<evidence type="ECO:0000313" key="3">
    <source>
        <dbReference type="Proteomes" id="UP000250266"/>
    </source>
</evidence>
<sequence length="382" mass="42360">MDMSGPHSSYLTPPRPRSQRERTNSFPISEALECTATEAAIMFAAEKAAMNRRQYQPDKRQRRRPQSADEARSVHQVHRAKAEANDLLEQDQAKSSQNTSFNSELQSSNQTPQGKKNTANTSGQLSESNHALPFPKTSPLHTYSANLTKFIQSRLNSISSYQRLCSDPSISLRQSHPLPQHVSQADELHEITDKYLHRPPLCSTFSVWSSPDENSTWEDNNEELLPSVGTADPAKDQMQTITSTDSILAFYEGSNSPSFLFPATPIDSEGKENAPSPPSLGPPSTIKDITRSASATSRPSNPKRSPSYLEARSRSLTPQSYFHPSILPLKTFTAISPYEGNALTHVYDILVEAPNRVVVEGLAFELLRELKIPSVERGVNSR</sequence>
<dbReference type="EMBL" id="KV744819">
    <property type="protein sequence ID" value="OCK85400.1"/>
    <property type="molecule type" value="Genomic_DNA"/>
</dbReference>
<feature type="compositionally biased region" description="Polar residues" evidence="1">
    <location>
        <begin position="1"/>
        <end position="11"/>
    </location>
</feature>
<feature type="region of interest" description="Disordered" evidence="1">
    <location>
        <begin position="50"/>
        <end position="137"/>
    </location>
</feature>
<dbReference type="OrthoDB" id="3909054at2759"/>
<organism evidence="2 3">
    <name type="scientific">Lepidopterella palustris CBS 459.81</name>
    <dbReference type="NCBI Taxonomy" id="1314670"/>
    <lineage>
        <taxon>Eukaryota</taxon>
        <taxon>Fungi</taxon>
        <taxon>Dikarya</taxon>
        <taxon>Ascomycota</taxon>
        <taxon>Pezizomycotina</taxon>
        <taxon>Dothideomycetes</taxon>
        <taxon>Pleosporomycetidae</taxon>
        <taxon>Mytilinidiales</taxon>
        <taxon>Argynnaceae</taxon>
        <taxon>Lepidopterella</taxon>
    </lineage>
</organism>
<proteinExistence type="predicted"/>